<sequence length="60" mass="6500">MRVLRLIKSLLALSILLAGSSALASIYSSYSPLTHLKPLSIIVSVTLILGLLSFFQKNNI</sequence>
<feature type="transmembrane region" description="Helical" evidence="1">
    <location>
        <begin position="34"/>
        <end position="55"/>
    </location>
</feature>
<keyword evidence="1" id="KW-0472">Membrane</keyword>
<keyword evidence="1" id="KW-1133">Transmembrane helix</keyword>
<dbReference type="EMBL" id="FPHW01000032">
    <property type="protein sequence ID" value="SFV83524.1"/>
    <property type="molecule type" value="Genomic_DNA"/>
</dbReference>
<evidence type="ECO:0000256" key="1">
    <source>
        <dbReference type="SAM" id="Phobius"/>
    </source>
</evidence>
<dbReference type="AlphaFoldDB" id="A0A1W1DPZ8"/>
<gene>
    <name evidence="2" type="ORF">MNB_SUP05-7-1328</name>
</gene>
<organism evidence="2">
    <name type="scientific">hydrothermal vent metagenome</name>
    <dbReference type="NCBI Taxonomy" id="652676"/>
    <lineage>
        <taxon>unclassified sequences</taxon>
        <taxon>metagenomes</taxon>
        <taxon>ecological metagenomes</taxon>
    </lineage>
</organism>
<protein>
    <submittedName>
        <fullName evidence="2">Uncharacterized protein</fullName>
    </submittedName>
</protein>
<accession>A0A1W1DPZ8</accession>
<evidence type="ECO:0000313" key="2">
    <source>
        <dbReference type="EMBL" id="SFV83524.1"/>
    </source>
</evidence>
<proteinExistence type="predicted"/>
<reference evidence="2" key="1">
    <citation type="submission" date="2016-10" db="EMBL/GenBank/DDBJ databases">
        <authorList>
            <person name="de Groot N.N."/>
        </authorList>
    </citation>
    <scope>NUCLEOTIDE SEQUENCE</scope>
</reference>
<keyword evidence="1" id="KW-0812">Transmembrane</keyword>
<name>A0A1W1DPZ8_9ZZZZ</name>